<dbReference type="InterPro" id="IPR008914">
    <property type="entry name" value="PEBP"/>
</dbReference>
<gene>
    <name evidence="1" type="ORF">C8Q71DRAFT_796341</name>
</gene>
<evidence type="ECO:0000313" key="1">
    <source>
        <dbReference type="EMBL" id="KAH9837981.1"/>
    </source>
</evidence>
<accession>A0ABQ8KJ20</accession>
<proteinExistence type="predicted"/>
<name>A0ABQ8KJ20_9APHY</name>
<dbReference type="RefSeq" id="XP_047780019.1">
    <property type="nucleotide sequence ID" value="XM_047925669.1"/>
</dbReference>
<comment type="caution">
    <text evidence="1">The sequence shown here is derived from an EMBL/GenBank/DDBJ whole genome shotgun (WGS) entry which is preliminary data.</text>
</comment>
<reference evidence="1 2" key="1">
    <citation type="journal article" date="2021" name="Environ. Microbiol.">
        <title>Gene family expansions and transcriptome signatures uncover fungal adaptations to wood decay.</title>
        <authorList>
            <person name="Hage H."/>
            <person name="Miyauchi S."/>
            <person name="Viragh M."/>
            <person name="Drula E."/>
            <person name="Min B."/>
            <person name="Chaduli D."/>
            <person name="Navarro D."/>
            <person name="Favel A."/>
            <person name="Norest M."/>
            <person name="Lesage-Meessen L."/>
            <person name="Balint B."/>
            <person name="Merenyi Z."/>
            <person name="de Eugenio L."/>
            <person name="Morin E."/>
            <person name="Martinez A.T."/>
            <person name="Baldrian P."/>
            <person name="Stursova M."/>
            <person name="Martinez M.J."/>
            <person name="Novotny C."/>
            <person name="Magnuson J.K."/>
            <person name="Spatafora J.W."/>
            <person name="Maurice S."/>
            <person name="Pangilinan J."/>
            <person name="Andreopoulos W."/>
            <person name="LaButti K."/>
            <person name="Hundley H."/>
            <person name="Na H."/>
            <person name="Kuo A."/>
            <person name="Barry K."/>
            <person name="Lipzen A."/>
            <person name="Henrissat B."/>
            <person name="Riley R."/>
            <person name="Ahrendt S."/>
            <person name="Nagy L.G."/>
            <person name="Grigoriev I.V."/>
            <person name="Martin F."/>
            <person name="Rosso M.N."/>
        </authorList>
    </citation>
    <scope>NUCLEOTIDE SEQUENCE [LARGE SCALE GENOMIC DNA]</scope>
    <source>
        <strain evidence="1 2">CIRM-BRFM 1785</strain>
    </source>
</reference>
<dbReference type="GeneID" id="72006401"/>
<dbReference type="Pfam" id="PF01161">
    <property type="entry name" value="PBP"/>
    <property type="match status" value="1"/>
</dbReference>
<dbReference type="Gene3D" id="3.90.280.10">
    <property type="entry name" value="PEBP-like"/>
    <property type="match status" value="1"/>
</dbReference>
<protein>
    <submittedName>
        <fullName evidence="1">PEBP-like protein</fullName>
    </submittedName>
</protein>
<dbReference type="PANTHER" id="PTHR11362:SF85">
    <property type="entry name" value="INHIBITOR (TFS1), PUTATIVE (AFU_ORTHOLOGUE AFUA_4G08120)-RELATED"/>
    <property type="match status" value="1"/>
</dbReference>
<dbReference type="InterPro" id="IPR035810">
    <property type="entry name" value="PEBP_euk"/>
</dbReference>
<dbReference type="InterPro" id="IPR036610">
    <property type="entry name" value="PEBP-like_sf"/>
</dbReference>
<evidence type="ECO:0000313" key="2">
    <source>
        <dbReference type="Proteomes" id="UP000814176"/>
    </source>
</evidence>
<dbReference type="SUPFAM" id="SSF49777">
    <property type="entry name" value="PEBP-like"/>
    <property type="match status" value="1"/>
</dbReference>
<dbReference type="CDD" id="cd00866">
    <property type="entry name" value="PEBP_euk"/>
    <property type="match status" value="1"/>
</dbReference>
<organism evidence="1 2">
    <name type="scientific">Rhodofomes roseus</name>
    <dbReference type="NCBI Taxonomy" id="34475"/>
    <lineage>
        <taxon>Eukaryota</taxon>
        <taxon>Fungi</taxon>
        <taxon>Dikarya</taxon>
        <taxon>Basidiomycota</taxon>
        <taxon>Agaricomycotina</taxon>
        <taxon>Agaricomycetes</taxon>
        <taxon>Polyporales</taxon>
        <taxon>Rhodofomes</taxon>
    </lineage>
</organism>
<sequence length="220" mass="23820">MAHPDPCTAVARAALIPDVLPPTFQSSVLLTISYPNGQEVLLGNTLTAEAAREEPEIVFMPLSLSPEQADVPAPVDADGQGTDAPVGEVAYTLAMVDPDAPGRDDPRFRCFRHWLITGLKAPPRTASRTASPYALKTEPATTPYRPPGPRPASGLHRYTFLLWQEPSTTETLRLPADAPEYGAALEERRSWDPVAFGEKYGLKLVGATYFLLQAPPAEDD</sequence>
<dbReference type="Proteomes" id="UP000814176">
    <property type="component" value="Unassembled WGS sequence"/>
</dbReference>
<keyword evidence="2" id="KW-1185">Reference proteome</keyword>
<dbReference type="EMBL" id="JADCUA010000008">
    <property type="protein sequence ID" value="KAH9837981.1"/>
    <property type="molecule type" value="Genomic_DNA"/>
</dbReference>
<dbReference type="PANTHER" id="PTHR11362">
    <property type="entry name" value="PHOSPHATIDYLETHANOLAMINE-BINDING PROTEIN"/>
    <property type="match status" value="1"/>
</dbReference>